<dbReference type="PANTHER" id="PTHR30461:SF2">
    <property type="entry name" value="SERINE RECOMBINASE PINE-RELATED"/>
    <property type="match status" value="1"/>
</dbReference>
<keyword evidence="2" id="KW-0233">DNA recombination</keyword>
<reference evidence="5 6" key="1">
    <citation type="submission" date="2020-07" db="EMBL/GenBank/DDBJ databases">
        <title>Description of Kordia aestuariivivens sp. nov., isolated from a tidal flat.</title>
        <authorList>
            <person name="Park S."/>
            <person name="Yoon J.-H."/>
        </authorList>
    </citation>
    <scope>NUCLEOTIDE SEQUENCE [LARGE SCALE GENOMIC DNA]</scope>
    <source>
        <strain evidence="5 6">YSTF-M3</strain>
    </source>
</reference>
<dbReference type="Gene3D" id="3.90.1750.20">
    <property type="entry name" value="Putative Large Serine Recombinase, Chain B, Domain 2"/>
    <property type="match status" value="1"/>
</dbReference>
<dbReference type="Gene3D" id="3.40.50.1390">
    <property type="entry name" value="Resolvase, N-terminal catalytic domain"/>
    <property type="match status" value="1"/>
</dbReference>
<dbReference type="CDD" id="cd00338">
    <property type="entry name" value="Ser_Recombinase"/>
    <property type="match status" value="1"/>
</dbReference>
<comment type="caution">
    <text evidence="5">The sequence shown here is derived from an EMBL/GenBank/DDBJ whole genome shotgun (WGS) entry which is preliminary data.</text>
</comment>
<dbReference type="EMBL" id="JACGWS010000018">
    <property type="protein sequence ID" value="MBC8757303.1"/>
    <property type="molecule type" value="Genomic_DNA"/>
</dbReference>
<dbReference type="InterPro" id="IPR036162">
    <property type="entry name" value="Resolvase-like_N_sf"/>
</dbReference>
<evidence type="ECO:0000256" key="2">
    <source>
        <dbReference type="ARBA" id="ARBA00023172"/>
    </source>
</evidence>
<sequence>MNMNPIETKNFTYGVYARKSSESEDKQVQSIDRQIDDFLELQNKEQLIFYDTPIEESQSAFSVGRDGFNSLVSLTEKEKVNAWLCWHANRLSRNAIDAGVIVDLLDRGKLHHIRTPSRIYFNTPTDKMMLQIEFTMSKKDSDDKSVFVKSGLKKRYKKGLPNGKAPIGFLNDKTKEKGDRDWIVDKKRFDKLKLLFTRFLKGNDSLSTITDYARTVLELTTPKTKRQGGILVGRSVVEHILKNSIYAGFFYSKDEYGQARTFRQLDKQIPRILTEDEHFKTLNILGERNHPNMQNHLTPYSGFIHGKEGNYMGADVKLQVICDCLNKFAYRSKEVCPNCCIKIADMKNPKYLSYTYYYNIKRKRTRGLSARSIEEQKINNVLINLFEEELKISETFYMWAKLHLKELHDQEIEEDKKLAKIQRRALNTLEDKKARLRELFVDEVITREEFQDDLKKLEQQISNKKASCEYTENWYEQIEELLDTLFRFDEIIKKGSYSEKRKALELISPNLVWDEQNLLILKENWLKIFLEGRNMLLQEYPMFEPKNNVVFKGLNSVLDIRCPTLLGVLLKVRKITCKRKPIL</sequence>
<evidence type="ECO:0000313" key="5">
    <source>
        <dbReference type="EMBL" id="MBC8757303.1"/>
    </source>
</evidence>
<evidence type="ECO:0000259" key="4">
    <source>
        <dbReference type="PROSITE" id="PS51736"/>
    </source>
</evidence>
<accession>A0ABR7QFM6</accession>
<protein>
    <submittedName>
        <fullName evidence="5">Recombinase family protein</fullName>
    </submittedName>
</protein>
<evidence type="ECO:0000313" key="6">
    <source>
        <dbReference type="Proteomes" id="UP000619238"/>
    </source>
</evidence>
<proteinExistence type="predicted"/>
<gene>
    <name evidence="5" type="ORF">H2O64_21720</name>
</gene>
<dbReference type="InterPro" id="IPR038109">
    <property type="entry name" value="DNA_bind_recomb_sf"/>
</dbReference>
<keyword evidence="3" id="KW-0175">Coiled coil</keyword>
<dbReference type="SMART" id="SM00857">
    <property type="entry name" value="Resolvase"/>
    <property type="match status" value="1"/>
</dbReference>
<organism evidence="5 6">
    <name type="scientific">Kordia aestuariivivens</name>
    <dbReference type="NCBI Taxonomy" id="2759037"/>
    <lineage>
        <taxon>Bacteria</taxon>
        <taxon>Pseudomonadati</taxon>
        <taxon>Bacteroidota</taxon>
        <taxon>Flavobacteriia</taxon>
        <taxon>Flavobacteriales</taxon>
        <taxon>Flavobacteriaceae</taxon>
        <taxon>Kordia</taxon>
    </lineage>
</organism>
<dbReference type="Proteomes" id="UP000619238">
    <property type="component" value="Unassembled WGS sequence"/>
</dbReference>
<evidence type="ECO:0000256" key="3">
    <source>
        <dbReference type="SAM" id="Coils"/>
    </source>
</evidence>
<dbReference type="RefSeq" id="WP_187564346.1">
    <property type="nucleotide sequence ID" value="NZ_JACGWS010000018.1"/>
</dbReference>
<name>A0ABR7QFM6_9FLAO</name>
<dbReference type="Pfam" id="PF00239">
    <property type="entry name" value="Resolvase"/>
    <property type="match status" value="1"/>
</dbReference>
<dbReference type="PANTHER" id="PTHR30461">
    <property type="entry name" value="DNA-INVERTASE FROM LAMBDOID PROPHAGE"/>
    <property type="match status" value="1"/>
</dbReference>
<keyword evidence="1" id="KW-0238">DNA-binding</keyword>
<dbReference type="InterPro" id="IPR006119">
    <property type="entry name" value="Resolv_N"/>
</dbReference>
<feature type="domain" description="Resolvase/invertase-type recombinase catalytic" evidence="4">
    <location>
        <begin position="12"/>
        <end position="159"/>
    </location>
</feature>
<dbReference type="InterPro" id="IPR050639">
    <property type="entry name" value="SSR_resolvase"/>
</dbReference>
<evidence type="ECO:0000256" key="1">
    <source>
        <dbReference type="ARBA" id="ARBA00023125"/>
    </source>
</evidence>
<keyword evidence="6" id="KW-1185">Reference proteome</keyword>
<dbReference type="PROSITE" id="PS51736">
    <property type="entry name" value="RECOMBINASES_3"/>
    <property type="match status" value="1"/>
</dbReference>
<feature type="coiled-coil region" evidence="3">
    <location>
        <begin position="412"/>
        <end position="467"/>
    </location>
</feature>
<dbReference type="SUPFAM" id="SSF53041">
    <property type="entry name" value="Resolvase-like"/>
    <property type="match status" value="1"/>
</dbReference>